<gene>
    <name evidence="2" type="ORF">C8P66_12247</name>
</gene>
<name>A0A2W7K056_9PROT</name>
<feature type="transmembrane region" description="Helical" evidence="1">
    <location>
        <begin position="33"/>
        <end position="66"/>
    </location>
</feature>
<keyword evidence="3" id="KW-1185">Reference proteome</keyword>
<protein>
    <submittedName>
        <fullName evidence="2">Uncharacterized protein</fullName>
    </submittedName>
</protein>
<evidence type="ECO:0000313" key="3">
    <source>
        <dbReference type="Proteomes" id="UP000249688"/>
    </source>
</evidence>
<sequence>MAWLLDRERIKLGVHIRKMNSPGSPVYRYAENIWPVAAILGLSFAATSLVHFYLGAVLLAAGCYWWIAKVQPDIKDGVFDRASAWALQSETHFDALWSQGVLSLFAELPDGTKLAATRKENWRSFIRDLPPSEDEPAWEEAA</sequence>
<keyword evidence="1" id="KW-1133">Transmembrane helix</keyword>
<dbReference type="RefSeq" id="WP_245903652.1">
    <property type="nucleotide sequence ID" value="NZ_QKYU01000022.1"/>
</dbReference>
<reference evidence="2 3" key="1">
    <citation type="submission" date="2018-06" db="EMBL/GenBank/DDBJ databases">
        <title>Genomic Encyclopedia of Archaeal and Bacterial Type Strains, Phase II (KMG-II): from individual species to whole genera.</title>
        <authorList>
            <person name="Goeker M."/>
        </authorList>
    </citation>
    <scope>NUCLEOTIDE SEQUENCE [LARGE SCALE GENOMIC DNA]</scope>
    <source>
        <strain evidence="2 3">DSM 24525</strain>
    </source>
</reference>
<dbReference type="EMBL" id="QKYU01000022">
    <property type="protein sequence ID" value="PZW41060.1"/>
    <property type="molecule type" value="Genomic_DNA"/>
</dbReference>
<evidence type="ECO:0000256" key="1">
    <source>
        <dbReference type="SAM" id="Phobius"/>
    </source>
</evidence>
<accession>A0A2W7K056</accession>
<proteinExistence type="predicted"/>
<dbReference type="Proteomes" id="UP000249688">
    <property type="component" value="Unassembled WGS sequence"/>
</dbReference>
<keyword evidence="1" id="KW-0472">Membrane</keyword>
<keyword evidence="1" id="KW-0812">Transmembrane</keyword>
<dbReference type="AlphaFoldDB" id="A0A2W7K056"/>
<comment type="caution">
    <text evidence="2">The sequence shown here is derived from an EMBL/GenBank/DDBJ whole genome shotgun (WGS) entry which is preliminary data.</text>
</comment>
<organism evidence="2 3">
    <name type="scientific">Humitalea rosea</name>
    <dbReference type="NCBI Taxonomy" id="990373"/>
    <lineage>
        <taxon>Bacteria</taxon>
        <taxon>Pseudomonadati</taxon>
        <taxon>Pseudomonadota</taxon>
        <taxon>Alphaproteobacteria</taxon>
        <taxon>Acetobacterales</taxon>
        <taxon>Roseomonadaceae</taxon>
        <taxon>Humitalea</taxon>
    </lineage>
</organism>
<evidence type="ECO:0000313" key="2">
    <source>
        <dbReference type="EMBL" id="PZW41060.1"/>
    </source>
</evidence>